<dbReference type="Proteomes" id="UP001626550">
    <property type="component" value="Unassembled WGS sequence"/>
</dbReference>
<keyword evidence="2" id="KW-1185">Reference proteome</keyword>
<evidence type="ECO:0000313" key="2">
    <source>
        <dbReference type="Proteomes" id="UP001626550"/>
    </source>
</evidence>
<accession>A0ABD2PXY1</accession>
<sequence length="161" mass="17956">MLSGLSQFMDYFALLQNSTRPANPMSELSLQSLKFDRPLPRPNTMPNSPEQALFLQLYSKLLTTPNLQPVPTPEGVLSSPHTVSVPSPSTLIIFSFIPYPAQREDEDKPSEAGTENKAIFQHINSLIGNVNKCTKCESYCLFKFDQLSSEVTLATDLQNYV</sequence>
<proteinExistence type="predicted"/>
<reference evidence="1 2" key="1">
    <citation type="submission" date="2024-11" db="EMBL/GenBank/DDBJ databases">
        <title>Adaptive evolution of stress response genes in parasites aligns with host niche diversity.</title>
        <authorList>
            <person name="Hahn C."/>
            <person name="Resl P."/>
        </authorList>
    </citation>
    <scope>NUCLEOTIDE SEQUENCE [LARGE SCALE GENOMIC DNA]</scope>
    <source>
        <strain evidence="1">EGGRZ-B1_66</strain>
        <tissue evidence="1">Body</tissue>
    </source>
</reference>
<gene>
    <name evidence="1" type="ORF">Ciccas_009137</name>
</gene>
<organism evidence="1 2">
    <name type="scientific">Cichlidogyrus casuarinus</name>
    <dbReference type="NCBI Taxonomy" id="1844966"/>
    <lineage>
        <taxon>Eukaryota</taxon>
        <taxon>Metazoa</taxon>
        <taxon>Spiralia</taxon>
        <taxon>Lophotrochozoa</taxon>
        <taxon>Platyhelminthes</taxon>
        <taxon>Monogenea</taxon>
        <taxon>Monopisthocotylea</taxon>
        <taxon>Dactylogyridea</taxon>
        <taxon>Ancyrocephalidae</taxon>
        <taxon>Cichlidogyrus</taxon>
    </lineage>
</organism>
<dbReference type="EMBL" id="JBJKFK010001769">
    <property type="protein sequence ID" value="KAL3312272.1"/>
    <property type="molecule type" value="Genomic_DNA"/>
</dbReference>
<name>A0ABD2PXY1_9PLAT</name>
<evidence type="ECO:0000313" key="1">
    <source>
        <dbReference type="EMBL" id="KAL3312272.1"/>
    </source>
</evidence>
<comment type="caution">
    <text evidence="1">The sequence shown here is derived from an EMBL/GenBank/DDBJ whole genome shotgun (WGS) entry which is preliminary data.</text>
</comment>
<protein>
    <submittedName>
        <fullName evidence="1">Uncharacterized protein</fullName>
    </submittedName>
</protein>
<dbReference type="AlphaFoldDB" id="A0ABD2PXY1"/>